<feature type="region of interest" description="Disordered" evidence="1">
    <location>
        <begin position="41"/>
        <end position="81"/>
    </location>
</feature>
<dbReference type="AlphaFoldDB" id="A0A6N7VKX7"/>
<protein>
    <submittedName>
        <fullName evidence="2">Uncharacterized protein</fullName>
    </submittedName>
</protein>
<sequence>MLLRVEYGYVSRASKLFGRGEVVELDDTVAACLLRSGQAVRVDETAEPSTEEAAAEPDAAGLPDLGTDAVITPAESGQKRK</sequence>
<name>A0A6N7VKX7_ACIFE</name>
<evidence type="ECO:0000256" key="1">
    <source>
        <dbReference type="SAM" id="MobiDB-lite"/>
    </source>
</evidence>
<evidence type="ECO:0000313" key="3">
    <source>
        <dbReference type="Proteomes" id="UP000441455"/>
    </source>
</evidence>
<comment type="caution">
    <text evidence="2">The sequence shown here is derived from an EMBL/GenBank/DDBJ whole genome shotgun (WGS) entry which is preliminary data.</text>
</comment>
<dbReference type="EMBL" id="VULN01000009">
    <property type="protein sequence ID" value="MSS82359.1"/>
    <property type="molecule type" value="Genomic_DNA"/>
</dbReference>
<accession>A0A6N7VKX7</accession>
<proteinExistence type="predicted"/>
<dbReference type="RefSeq" id="WP_154488226.1">
    <property type="nucleotide sequence ID" value="NZ_VULN01000009.1"/>
</dbReference>
<evidence type="ECO:0000313" key="2">
    <source>
        <dbReference type="EMBL" id="MSS82359.1"/>
    </source>
</evidence>
<gene>
    <name evidence="2" type="ORF">FX155_07105</name>
</gene>
<dbReference type="Proteomes" id="UP000441455">
    <property type="component" value="Unassembled WGS sequence"/>
</dbReference>
<feature type="compositionally biased region" description="Acidic residues" evidence="1">
    <location>
        <begin position="45"/>
        <end position="55"/>
    </location>
</feature>
<reference evidence="2 3" key="1">
    <citation type="submission" date="2019-08" db="EMBL/GenBank/DDBJ databases">
        <title>In-depth cultivation of the pig gut microbiome towards novel bacterial diversity and tailored functional studies.</title>
        <authorList>
            <person name="Wylensek D."/>
            <person name="Hitch T.C.A."/>
            <person name="Clavel T."/>
        </authorList>
    </citation>
    <scope>NUCLEOTIDE SEQUENCE [LARGE SCALE GENOMIC DNA]</scope>
    <source>
        <strain evidence="2 3">WCA-389-WT-5B</strain>
    </source>
</reference>
<organism evidence="2 3">
    <name type="scientific">Acidaminococcus fermentans</name>
    <dbReference type="NCBI Taxonomy" id="905"/>
    <lineage>
        <taxon>Bacteria</taxon>
        <taxon>Bacillati</taxon>
        <taxon>Bacillota</taxon>
        <taxon>Negativicutes</taxon>
        <taxon>Acidaminococcales</taxon>
        <taxon>Acidaminococcaceae</taxon>
        <taxon>Acidaminococcus</taxon>
    </lineage>
</organism>